<evidence type="ECO:0000313" key="4">
    <source>
        <dbReference type="Proteomes" id="UP001271007"/>
    </source>
</evidence>
<keyword evidence="4" id="KW-1185">Reference proteome</keyword>
<protein>
    <submittedName>
        <fullName evidence="3">Uncharacterized protein</fullName>
    </submittedName>
</protein>
<keyword evidence="2" id="KW-0812">Transmembrane</keyword>
<feature type="transmembrane region" description="Helical" evidence="2">
    <location>
        <begin position="20"/>
        <end position="42"/>
    </location>
</feature>
<evidence type="ECO:0000256" key="1">
    <source>
        <dbReference type="SAM" id="MobiDB-lite"/>
    </source>
</evidence>
<keyword evidence="2" id="KW-0472">Membrane</keyword>
<name>A0AAJ0GIF2_9PEZI</name>
<accession>A0AAJ0GIF2</accession>
<organism evidence="3 4">
    <name type="scientific">Extremus antarcticus</name>
    <dbReference type="NCBI Taxonomy" id="702011"/>
    <lineage>
        <taxon>Eukaryota</taxon>
        <taxon>Fungi</taxon>
        <taxon>Dikarya</taxon>
        <taxon>Ascomycota</taxon>
        <taxon>Pezizomycotina</taxon>
        <taxon>Dothideomycetes</taxon>
        <taxon>Dothideomycetidae</taxon>
        <taxon>Mycosphaerellales</taxon>
        <taxon>Extremaceae</taxon>
        <taxon>Extremus</taxon>
    </lineage>
</organism>
<reference evidence="3" key="1">
    <citation type="submission" date="2023-04" db="EMBL/GenBank/DDBJ databases">
        <title>Black Yeasts Isolated from many extreme environments.</title>
        <authorList>
            <person name="Coleine C."/>
            <person name="Stajich J.E."/>
            <person name="Selbmann L."/>
        </authorList>
    </citation>
    <scope>NUCLEOTIDE SEQUENCE</scope>
    <source>
        <strain evidence="3">CCFEE 5312</strain>
    </source>
</reference>
<comment type="caution">
    <text evidence="3">The sequence shown here is derived from an EMBL/GenBank/DDBJ whole genome shotgun (WGS) entry which is preliminary data.</text>
</comment>
<feature type="region of interest" description="Disordered" evidence="1">
    <location>
        <begin position="48"/>
        <end position="68"/>
    </location>
</feature>
<sequence>MVFLSSHTPRKDGHQPLSKFTEGLSTLVVGFAFLVLVSAYFIHNPSSFSRPQPPPPGEPHWKYKPTPPPKPPVIEHFPRAASAKAPSDLPSVPSWNTPPSPHVNESTPLFIGFARTWELLQQCVVSYIAAGWPPGDIYVVENTGTMDANRLGRLTLQNPLYLDYKRLTDAFGVNVITAPTLLSFAQLQNLFLYIAISNGWDHYFWGHMDVAVLSNEAWEDPETGEYKNLYMRAVDDIREARRTRDEPDDQGRTGGWAIRFYAYDRLALVNRTAFEQVGGWDPMIPYYATDCDMHSRLFMSGFKQGDVSVGRIFDVAGSLEDVELLYHRDPVDPRLDDSDPDLHPTLADILPEDVRGGAAFEHLQGKLQDLNDAKGHGDRLRWQGVQQGGQGEPYYRDAEGFQQSIVMLAEQGKKIMAEKWGHRGCNLKGLKFEDAWKVEHDWE</sequence>
<gene>
    <name evidence="3" type="ORF">LTR09_001262</name>
</gene>
<dbReference type="EMBL" id="JAWDJX010000002">
    <property type="protein sequence ID" value="KAK3058184.1"/>
    <property type="molecule type" value="Genomic_DNA"/>
</dbReference>
<dbReference type="AlphaFoldDB" id="A0AAJ0GIF2"/>
<keyword evidence="2" id="KW-1133">Transmembrane helix</keyword>
<evidence type="ECO:0000256" key="2">
    <source>
        <dbReference type="SAM" id="Phobius"/>
    </source>
</evidence>
<proteinExistence type="predicted"/>
<dbReference type="Proteomes" id="UP001271007">
    <property type="component" value="Unassembled WGS sequence"/>
</dbReference>
<evidence type="ECO:0000313" key="3">
    <source>
        <dbReference type="EMBL" id="KAK3058184.1"/>
    </source>
</evidence>